<name>A0ABU8M6T8_9PSEU</name>
<gene>
    <name evidence="1" type="ORF">WCD58_15480</name>
</gene>
<sequence>MPAPLVAQADTVICVHGGQARPGGANPRVLVAGSPVVVVPTPWLVAGCALPPSAGGPCAGATWTSGTVRVRASGQPLVLRGGAATCAPTGTPLVVSLTQPRVGAS</sequence>
<organism evidence="1 2">
    <name type="scientific">Actinomycetospora flava</name>
    <dbReference type="NCBI Taxonomy" id="3129232"/>
    <lineage>
        <taxon>Bacteria</taxon>
        <taxon>Bacillati</taxon>
        <taxon>Actinomycetota</taxon>
        <taxon>Actinomycetes</taxon>
        <taxon>Pseudonocardiales</taxon>
        <taxon>Pseudonocardiaceae</taxon>
        <taxon>Actinomycetospora</taxon>
    </lineage>
</organism>
<evidence type="ECO:0000313" key="2">
    <source>
        <dbReference type="Proteomes" id="UP001369736"/>
    </source>
</evidence>
<evidence type="ECO:0000313" key="1">
    <source>
        <dbReference type="EMBL" id="MEJ2862573.1"/>
    </source>
</evidence>
<keyword evidence="2" id="KW-1185">Reference proteome</keyword>
<comment type="caution">
    <text evidence="1">The sequence shown here is derived from an EMBL/GenBank/DDBJ whole genome shotgun (WGS) entry which is preliminary data.</text>
</comment>
<dbReference type="EMBL" id="JBBEGM010000006">
    <property type="protein sequence ID" value="MEJ2862573.1"/>
    <property type="molecule type" value="Genomic_DNA"/>
</dbReference>
<dbReference type="RefSeq" id="WP_337703954.1">
    <property type="nucleotide sequence ID" value="NZ_JBBEGM010000006.1"/>
</dbReference>
<proteinExistence type="predicted"/>
<dbReference type="Proteomes" id="UP001369736">
    <property type="component" value="Unassembled WGS sequence"/>
</dbReference>
<reference evidence="1 2" key="1">
    <citation type="submission" date="2024-03" db="EMBL/GenBank/DDBJ databases">
        <title>Actinomycetospora sp. OC33-EN07, a novel actinomycete isolated from wild orchid (Aerides multiflora).</title>
        <authorList>
            <person name="Suriyachadkun C."/>
        </authorList>
    </citation>
    <scope>NUCLEOTIDE SEQUENCE [LARGE SCALE GENOMIC DNA]</scope>
    <source>
        <strain evidence="1 2">OC33-EN07</strain>
    </source>
</reference>
<accession>A0ABU8M6T8</accession>
<protein>
    <submittedName>
        <fullName evidence="1">Uncharacterized protein</fullName>
    </submittedName>
</protein>